<organism evidence="2 3">
    <name type="scientific">Lactuca saligna</name>
    <name type="common">Willowleaf lettuce</name>
    <dbReference type="NCBI Taxonomy" id="75948"/>
    <lineage>
        <taxon>Eukaryota</taxon>
        <taxon>Viridiplantae</taxon>
        <taxon>Streptophyta</taxon>
        <taxon>Embryophyta</taxon>
        <taxon>Tracheophyta</taxon>
        <taxon>Spermatophyta</taxon>
        <taxon>Magnoliopsida</taxon>
        <taxon>eudicotyledons</taxon>
        <taxon>Gunneridae</taxon>
        <taxon>Pentapetalae</taxon>
        <taxon>asterids</taxon>
        <taxon>campanulids</taxon>
        <taxon>Asterales</taxon>
        <taxon>Asteraceae</taxon>
        <taxon>Cichorioideae</taxon>
        <taxon>Cichorieae</taxon>
        <taxon>Lactucinae</taxon>
        <taxon>Lactuca</taxon>
    </lineage>
</organism>
<name>A0AA35YXY3_LACSI</name>
<feature type="compositionally biased region" description="Polar residues" evidence="1">
    <location>
        <begin position="1"/>
        <end position="11"/>
    </location>
</feature>
<proteinExistence type="predicted"/>
<evidence type="ECO:0000313" key="2">
    <source>
        <dbReference type="EMBL" id="CAI9282064.1"/>
    </source>
</evidence>
<sequence length="300" mass="33454">MEPNNSINQIDNHIGDDGDQNSIPSHHHQIITYLRKRKHSQSQVITPINSTQVNPLSKSSVLGLVLIAHTFSYDIQNLAESLLLEILARLPLKSKGSFYGSFQDGSALCNVSLPWLTSSTNDLDSSLLAGELGITLPRQRLPQMLKFPRYYKIVIDLCKDGKFIHTWYPREGVLGTFSCSRLIGSIDIVAGRQVSGLWMLYKADTRGEGLLSASLKGFTVNDDREGTEENLRLAVVAEFFVPTIHGMQSNEVDETSLYVVDALVLDKTVFSQTDEVLILSPQRPLVVEVELCCYKTEKDK</sequence>
<protein>
    <submittedName>
        <fullName evidence="2">Uncharacterized protein</fullName>
    </submittedName>
</protein>
<dbReference type="EMBL" id="OX465080">
    <property type="protein sequence ID" value="CAI9282064.1"/>
    <property type="molecule type" value="Genomic_DNA"/>
</dbReference>
<dbReference type="Proteomes" id="UP001177003">
    <property type="component" value="Chromosome 4"/>
</dbReference>
<evidence type="ECO:0000313" key="3">
    <source>
        <dbReference type="Proteomes" id="UP001177003"/>
    </source>
</evidence>
<evidence type="ECO:0000256" key="1">
    <source>
        <dbReference type="SAM" id="MobiDB-lite"/>
    </source>
</evidence>
<keyword evidence="3" id="KW-1185">Reference proteome</keyword>
<reference evidence="2" key="1">
    <citation type="submission" date="2023-04" db="EMBL/GenBank/DDBJ databases">
        <authorList>
            <person name="Vijverberg K."/>
            <person name="Xiong W."/>
            <person name="Schranz E."/>
        </authorList>
    </citation>
    <scope>NUCLEOTIDE SEQUENCE</scope>
</reference>
<dbReference type="AlphaFoldDB" id="A0AA35YXY3"/>
<accession>A0AA35YXY3</accession>
<gene>
    <name evidence="2" type="ORF">LSALG_LOCUS21725</name>
</gene>
<feature type="region of interest" description="Disordered" evidence="1">
    <location>
        <begin position="1"/>
        <end position="21"/>
    </location>
</feature>